<keyword evidence="1" id="KW-0472">Membrane</keyword>
<evidence type="ECO:0000256" key="1">
    <source>
        <dbReference type="SAM" id="Phobius"/>
    </source>
</evidence>
<evidence type="ECO:0000313" key="2">
    <source>
        <dbReference type="EMBL" id="NHZ42747.1"/>
    </source>
</evidence>
<evidence type="ECO:0000313" key="3">
    <source>
        <dbReference type="Proteomes" id="UP000819052"/>
    </source>
</evidence>
<accession>A0ABX0M727</accession>
<keyword evidence="1" id="KW-0812">Transmembrane</keyword>
<organism evidence="2 3">
    <name type="scientific">Massilia aquatica</name>
    <dbReference type="NCBI Taxonomy" id="2609000"/>
    <lineage>
        <taxon>Bacteria</taxon>
        <taxon>Pseudomonadati</taxon>
        <taxon>Pseudomonadota</taxon>
        <taxon>Betaproteobacteria</taxon>
        <taxon>Burkholderiales</taxon>
        <taxon>Oxalobacteraceae</taxon>
        <taxon>Telluria group</taxon>
        <taxon>Massilia</taxon>
    </lineage>
</organism>
<sequence>MKSTLVRMAGIAMAIFLLGFVWSIRFLPAWDVSAEVSAFDIGIFASAISIFFQSMPGLVYYNFIFLQEQKDWRDFWSGDVLEYFHRPDDRREVWMLARGKFILYFLSSVLSLGLLIAYIKIRH</sequence>
<keyword evidence="3" id="KW-1185">Reference proteome</keyword>
<protein>
    <recommendedName>
        <fullName evidence="4">DUF3899 domain-containing protein</fullName>
    </recommendedName>
</protein>
<feature type="transmembrane region" description="Helical" evidence="1">
    <location>
        <begin position="5"/>
        <end position="24"/>
    </location>
</feature>
<dbReference type="RefSeq" id="WP_167078736.1">
    <property type="nucleotide sequence ID" value="NZ_VVIW01000014.1"/>
</dbReference>
<dbReference type="Proteomes" id="UP000819052">
    <property type="component" value="Unassembled WGS sequence"/>
</dbReference>
<dbReference type="EMBL" id="VVIW01000014">
    <property type="protein sequence ID" value="NHZ42747.1"/>
    <property type="molecule type" value="Genomic_DNA"/>
</dbReference>
<feature type="transmembrane region" description="Helical" evidence="1">
    <location>
        <begin position="36"/>
        <end position="63"/>
    </location>
</feature>
<name>A0ABX0M727_9BURK</name>
<comment type="caution">
    <text evidence="2">The sequence shown here is derived from an EMBL/GenBank/DDBJ whole genome shotgun (WGS) entry which is preliminary data.</text>
</comment>
<keyword evidence="1" id="KW-1133">Transmembrane helix</keyword>
<reference evidence="2 3" key="1">
    <citation type="submission" date="2019-09" db="EMBL/GenBank/DDBJ databases">
        <title>Taxonomy of Antarctic Massilia spp.: description of Massilia rubra sp. nov., Massilia aquatica sp. nov., Massilia mucilaginosa sp. nov., Massilia frigida sp. nov. isolated from streams, lakes and regoliths.</title>
        <authorList>
            <person name="Holochova P."/>
            <person name="Sedlacek I."/>
            <person name="Kralova S."/>
            <person name="Maslanova I."/>
            <person name="Busse H.-J."/>
            <person name="Stankova E."/>
            <person name="Vrbovska V."/>
            <person name="Kovarovic V."/>
            <person name="Bartak M."/>
            <person name="Svec P."/>
            <person name="Pantucek R."/>
        </authorList>
    </citation>
    <scope>NUCLEOTIDE SEQUENCE [LARGE SCALE GENOMIC DNA]</scope>
    <source>
        <strain evidence="2 3">CCM 8693</strain>
    </source>
</reference>
<feature type="transmembrane region" description="Helical" evidence="1">
    <location>
        <begin position="101"/>
        <end position="121"/>
    </location>
</feature>
<evidence type="ECO:0008006" key="4">
    <source>
        <dbReference type="Google" id="ProtNLM"/>
    </source>
</evidence>
<gene>
    <name evidence="2" type="ORF">F1609_21595</name>
</gene>
<proteinExistence type="predicted"/>